<dbReference type="EMBL" id="JACHIG010000010">
    <property type="protein sequence ID" value="MBB5034591.1"/>
    <property type="molecule type" value="Genomic_DNA"/>
</dbReference>
<evidence type="ECO:0000313" key="4">
    <source>
        <dbReference type="Proteomes" id="UP000590740"/>
    </source>
</evidence>
<feature type="region of interest" description="Disordered" evidence="1">
    <location>
        <begin position="24"/>
        <end position="51"/>
    </location>
</feature>
<reference evidence="3 4" key="1">
    <citation type="submission" date="2020-08" db="EMBL/GenBank/DDBJ databases">
        <title>Genomic Encyclopedia of Type Strains, Phase IV (KMG-IV): sequencing the most valuable type-strain genomes for metagenomic binning, comparative biology and taxonomic classification.</title>
        <authorList>
            <person name="Goeker M."/>
        </authorList>
    </citation>
    <scope>NUCLEOTIDE SEQUENCE [LARGE SCALE GENOMIC DNA]</scope>
    <source>
        <strain evidence="3 4">DSM 12252</strain>
    </source>
</reference>
<name>A0A7W7YE98_9BACT</name>
<comment type="caution">
    <text evidence="3">The sequence shown here is derived from an EMBL/GenBank/DDBJ whole genome shotgun (WGS) entry which is preliminary data.</text>
</comment>
<dbReference type="PROSITE" id="PS51257">
    <property type="entry name" value="PROKAR_LIPOPROTEIN"/>
    <property type="match status" value="1"/>
</dbReference>
<feature type="signal peptide" evidence="2">
    <location>
        <begin position="1"/>
        <end position="18"/>
    </location>
</feature>
<dbReference type="AlphaFoldDB" id="A0A7W7YE98"/>
<evidence type="ECO:0000256" key="2">
    <source>
        <dbReference type="SAM" id="SignalP"/>
    </source>
</evidence>
<dbReference type="Proteomes" id="UP000590740">
    <property type="component" value="Unassembled WGS sequence"/>
</dbReference>
<keyword evidence="2" id="KW-0732">Signal</keyword>
<accession>A0A7W7YE98</accession>
<protein>
    <submittedName>
        <fullName evidence="3">Uncharacterized protein</fullName>
    </submittedName>
</protein>
<evidence type="ECO:0000256" key="1">
    <source>
        <dbReference type="SAM" id="MobiDB-lite"/>
    </source>
</evidence>
<keyword evidence="4" id="KW-1185">Reference proteome</keyword>
<dbReference type="RefSeq" id="WP_184342550.1">
    <property type="nucleotide sequence ID" value="NZ_JACHIG010000010.1"/>
</dbReference>
<evidence type="ECO:0000313" key="3">
    <source>
        <dbReference type="EMBL" id="MBB5034591.1"/>
    </source>
</evidence>
<feature type="chain" id="PRO_5030694910" evidence="2">
    <location>
        <begin position="19"/>
        <end position="78"/>
    </location>
</feature>
<gene>
    <name evidence="3" type="ORF">HNQ65_004196</name>
</gene>
<organism evidence="3 4">
    <name type="scientific">Prosthecobacter vanneervenii</name>
    <dbReference type="NCBI Taxonomy" id="48466"/>
    <lineage>
        <taxon>Bacteria</taxon>
        <taxon>Pseudomonadati</taxon>
        <taxon>Verrucomicrobiota</taxon>
        <taxon>Verrucomicrobiia</taxon>
        <taxon>Verrucomicrobiales</taxon>
        <taxon>Verrucomicrobiaceae</taxon>
        <taxon>Prosthecobacter</taxon>
    </lineage>
</organism>
<sequence>MKCPNLASITLTVSVLLAVSCSHVPDETGSHNGRPVAARSSHPSGAATAPAKGTYLGRRYFTPPGSKGGLQWTDVYAQ</sequence>
<proteinExistence type="predicted"/>